<evidence type="ECO:0000256" key="1">
    <source>
        <dbReference type="ARBA" id="ARBA00000900"/>
    </source>
</evidence>
<evidence type="ECO:0000256" key="8">
    <source>
        <dbReference type="SAM" id="SignalP"/>
    </source>
</evidence>
<proteinExistence type="predicted"/>
<dbReference type="InterPro" id="IPR000225">
    <property type="entry name" value="Armadillo"/>
</dbReference>
<sequence>MGSPSFLLLSSLLRLSRELSLSLSGSSPATTPLYRRSFSSVSRKSQLLSLLFEDLLLLRGGQDQLLLPRSAVLCFREILVVLQKLKALLVGLSARSRVRLLLCSGAVCAELHGLLSDLSTLLDILPADDLDVSDDVKDLISLLRRQCRNSSPAPHPAEDDLRRDLLSLIADVEKEIVPERSRLEAIFRRLGLEDSRSCRAEIESLEREIGDRVSEKWLPVMVASVGLVRYAKCVLFGASTPRTESGTGKPDFSAAPLADVSVPADFRCPISLDLMKDPVVAVSGQTYDRDSITRWIASGHATCPKTGQALAHHDLVPNKALKNLISLWCKEENIPFDVTEPTNEPSAVTANRAATEAARMTASFLVETLAVSTGTDAANRVVHELRQLARTGSDIRMFIGDAGGIPLIVPLLSSPDPDLQLNAVTALLNLSLLEANKKRIMHAEGAVDGVLRVLSSGATWRARENAAATVFSLSGVHSYRRRLGRDRRVLAELVNLANAGPNSTKKDALDALSCLAGERENIRRLVDCGVIDAALDAVDNADVSEEAVSVLAALAKRGGAQELGNRDGVVPKLIRVLKNGSDTGRENAASALVYLCRKAGEEANVVPGLARAPGIEWVIWEMMGSGTERGRRKAAALGRICRRWAGAEADRMAAVYSDVGLSVPSAMTVAQ</sequence>
<keyword evidence="11" id="KW-1185">Reference proteome</keyword>
<evidence type="ECO:0000313" key="10">
    <source>
        <dbReference type="EMBL" id="KAJ6831679.1"/>
    </source>
</evidence>
<feature type="signal peptide" evidence="8">
    <location>
        <begin position="1"/>
        <end position="22"/>
    </location>
</feature>
<dbReference type="PROSITE" id="PS50176">
    <property type="entry name" value="ARM_REPEAT"/>
    <property type="match status" value="1"/>
</dbReference>
<dbReference type="PANTHER" id="PTHR23315:SF63">
    <property type="entry name" value="U-BOX DOMAIN-CONTAINING PROTEIN 16"/>
    <property type="match status" value="1"/>
</dbReference>
<dbReference type="Pfam" id="PF25368">
    <property type="entry name" value="PUB10_N"/>
    <property type="match status" value="1"/>
</dbReference>
<dbReference type="InterPro" id="IPR016024">
    <property type="entry name" value="ARM-type_fold"/>
</dbReference>
<dbReference type="EMBL" id="JANAVB010016599">
    <property type="protein sequence ID" value="KAJ6831679.1"/>
    <property type="molecule type" value="Genomic_DNA"/>
</dbReference>
<protein>
    <recommendedName>
        <fullName evidence="3">RING-type E3 ubiquitin transferase</fullName>
        <ecNumber evidence="3">2.3.2.27</ecNumber>
    </recommendedName>
</protein>
<dbReference type="AlphaFoldDB" id="A0AAX6GSI0"/>
<evidence type="ECO:0000259" key="9">
    <source>
        <dbReference type="PROSITE" id="PS51698"/>
    </source>
</evidence>
<dbReference type="InterPro" id="IPR058678">
    <property type="entry name" value="ARM_PUB"/>
</dbReference>
<dbReference type="Pfam" id="PF25598">
    <property type="entry name" value="ARM_PUB"/>
    <property type="match status" value="1"/>
</dbReference>
<dbReference type="InterPro" id="IPR013083">
    <property type="entry name" value="Znf_RING/FYVE/PHD"/>
</dbReference>
<evidence type="ECO:0000256" key="2">
    <source>
        <dbReference type="ARBA" id="ARBA00004906"/>
    </source>
</evidence>
<keyword evidence="6" id="KW-0833">Ubl conjugation pathway</keyword>
<dbReference type="InterPro" id="IPR057623">
    <property type="entry name" value="PUB12-19-like_N"/>
</dbReference>
<dbReference type="SMART" id="SM00504">
    <property type="entry name" value="Ubox"/>
    <property type="match status" value="1"/>
</dbReference>
<dbReference type="CDD" id="cd16664">
    <property type="entry name" value="RING-Ubox_PUB"/>
    <property type="match status" value="1"/>
</dbReference>
<accession>A0AAX6GSI0</accession>
<name>A0AAX6GSI0_IRIPA</name>
<dbReference type="InterPro" id="IPR011989">
    <property type="entry name" value="ARM-like"/>
</dbReference>
<feature type="chain" id="PRO_5043567865" description="RING-type E3 ubiquitin transferase" evidence="8">
    <location>
        <begin position="23"/>
        <end position="671"/>
    </location>
</feature>
<comment type="caution">
    <text evidence="10">The sequence shown here is derived from an EMBL/GenBank/DDBJ whole genome shotgun (WGS) entry which is preliminary data.</text>
</comment>
<evidence type="ECO:0000256" key="5">
    <source>
        <dbReference type="ARBA" id="ARBA00022737"/>
    </source>
</evidence>
<dbReference type="FunFam" id="3.30.40.10:FF:000442">
    <property type="entry name" value="RING-type E3 ubiquitin transferase"/>
    <property type="match status" value="1"/>
</dbReference>
<feature type="repeat" description="ARM" evidence="7">
    <location>
        <begin position="403"/>
        <end position="445"/>
    </location>
</feature>
<evidence type="ECO:0000256" key="7">
    <source>
        <dbReference type="PROSITE-ProRule" id="PRU00259"/>
    </source>
</evidence>
<reference evidence="10" key="2">
    <citation type="submission" date="2023-04" db="EMBL/GenBank/DDBJ databases">
        <authorList>
            <person name="Bruccoleri R.E."/>
            <person name="Oakeley E.J."/>
            <person name="Faust A.-M."/>
            <person name="Dessus-Babus S."/>
            <person name="Altorfer M."/>
            <person name="Burckhardt D."/>
            <person name="Oertli M."/>
            <person name="Naumann U."/>
            <person name="Petersen F."/>
            <person name="Wong J."/>
        </authorList>
    </citation>
    <scope>NUCLEOTIDE SEQUENCE</scope>
    <source>
        <strain evidence="10">GSM-AAB239-AS_SAM_17_03QT</strain>
        <tissue evidence="10">Leaf</tissue>
    </source>
</reference>
<dbReference type="PROSITE" id="PS51698">
    <property type="entry name" value="U_BOX"/>
    <property type="match status" value="1"/>
</dbReference>
<evidence type="ECO:0000256" key="4">
    <source>
        <dbReference type="ARBA" id="ARBA00022679"/>
    </source>
</evidence>
<dbReference type="PANTHER" id="PTHR23315">
    <property type="entry name" value="U BOX DOMAIN-CONTAINING"/>
    <property type="match status" value="1"/>
</dbReference>
<feature type="domain" description="U-box" evidence="9">
    <location>
        <begin position="261"/>
        <end position="335"/>
    </location>
</feature>
<keyword evidence="5" id="KW-0677">Repeat</keyword>
<dbReference type="SUPFAM" id="SSF48371">
    <property type="entry name" value="ARM repeat"/>
    <property type="match status" value="1"/>
</dbReference>
<organism evidence="10 11">
    <name type="scientific">Iris pallida</name>
    <name type="common">Sweet iris</name>
    <dbReference type="NCBI Taxonomy" id="29817"/>
    <lineage>
        <taxon>Eukaryota</taxon>
        <taxon>Viridiplantae</taxon>
        <taxon>Streptophyta</taxon>
        <taxon>Embryophyta</taxon>
        <taxon>Tracheophyta</taxon>
        <taxon>Spermatophyta</taxon>
        <taxon>Magnoliopsida</taxon>
        <taxon>Liliopsida</taxon>
        <taxon>Asparagales</taxon>
        <taxon>Iridaceae</taxon>
        <taxon>Iridoideae</taxon>
        <taxon>Irideae</taxon>
        <taxon>Iris</taxon>
    </lineage>
</organism>
<dbReference type="SUPFAM" id="SSF57850">
    <property type="entry name" value="RING/U-box"/>
    <property type="match status" value="1"/>
</dbReference>
<comment type="catalytic activity">
    <reaction evidence="1">
        <text>S-ubiquitinyl-[E2 ubiquitin-conjugating enzyme]-L-cysteine + [acceptor protein]-L-lysine = [E2 ubiquitin-conjugating enzyme]-L-cysteine + N(6)-ubiquitinyl-[acceptor protein]-L-lysine.</text>
        <dbReference type="EC" id="2.3.2.27"/>
    </reaction>
</comment>
<gene>
    <name evidence="10" type="ORF">M6B38_347910</name>
</gene>
<dbReference type="EC" id="2.3.2.27" evidence="3"/>
<evidence type="ECO:0000313" key="11">
    <source>
        <dbReference type="Proteomes" id="UP001140949"/>
    </source>
</evidence>
<dbReference type="InterPro" id="IPR003613">
    <property type="entry name" value="Ubox_domain"/>
</dbReference>
<dbReference type="GO" id="GO:0061630">
    <property type="term" value="F:ubiquitin protein ligase activity"/>
    <property type="evidence" value="ECO:0007669"/>
    <property type="project" value="UniProtKB-EC"/>
</dbReference>
<dbReference type="Gene3D" id="3.30.40.10">
    <property type="entry name" value="Zinc/RING finger domain, C3HC4 (zinc finger)"/>
    <property type="match status" value="1"/>
</dbReference>
<reference evidence="10" key="1">
    <citation type="journal article" date="2023" name="GigaByte">
        <title>Genome assembly of the bearded iris, Iris pallida Lam.</title>
        <authorList>
            <person name="Bruccoleri R.E."/>
            <person name="Oakeley E.J."/>
            <person name="Faust A.M.E."/>
            <person name="Altorfer M."/>
            <person name="Dessus-Babus S."/>
            <person name="Burckhardt D."/>
            <person name="Oertli M."/>
            <person name="Naumann U."/>
            <person name="Petersen F."/>
            <person name="Wong J."/>
        </authorList>
    </citation>
    <scope>NUCLEOTIDE SEQUENCE</scope>
    <source>
        <strain evidence="10">GSM-AAB239-AS_SAM_17_03QT</strain>
    </source>
</reference>
<dbReference type="Proteomes" id="UP001140949">
    <property type="component" value="Unassembled WGS sequence"/>
</dbReference>
<dbReference type="Pfam" id="PF04564">
    <property type="entry name" value="U-box"/>
    <property type="match status" value="1"/>
</dbReference>
<dbReference type="GO" id="GO:0016567">
    <property type="term" value="P:protein ubiquitination"/>
    <property type="evidence" value="ECO:0007669"/>
    <property type="project" value="InterPro"/>
</dbReference>
<comment type="pathway">
    <text evidence="2">Protein modification; protein ubiquitination.</text>
</comment>
<dbReference type="Gene3D" id="1.25.10.10">
    <property type="entry name" value="Leucine-rich Repeat Variant"/>
    <property type="match status" value="1"/>
</dbReference>
<keyword evidence="4" id="KW-0808">Transferase</keyword>
<dbReference type="SMART" id="SM00185">
    <property type="entry name" value="ARM"/>
    <property type="match status" value="4"/>
</dbReference>
<keyword evidence="8" id="KW-0732">Signal</keyword>
<evidence type="ECO:0000256" key="3">
    <source>
        <dbReference type="ARBA" id="ARBA00012483"/>
    </source>
</evidence>
<dbReference type="InterPro" id="IPR045210">
    <property type="entry name" value="RING-Ubox_PUB"/>
</dbReference>
<evidence type="ECO:0000256" key="6">
    <source>
        <dbReference type="ARBA" id="ARBA00022786"/>
    </source>
</evidence>